<feature type="compositionally biased region" description="Polar residues" evidence="1">
    <location>
        <begin position="167"/>
        <end position="185"/>
    </location>
</feature>
<gene>
    <name evidence="2" type="ORF">O181_111243</name>
</gene>
<name>A0A9Q3JZ56_9BASI</name>
<comment type="caution">
    <text evidence="2">The sequence shown here is derived from an EMBL/GenBank/DDBJ whole genome shotgun (WGS) entry which is preliminary data.</text>
</comment>
<evidence type="ECO:0000313" key="3">
    <source>
        <dbReference type="Proteomes" id="UP000765509"/>
    </source>
</evidence>
<evidence type="ECO:0000256" key="1">
    <source>
        <dbReference type="SAM" id="MobiDB-lite"/>
    </source>
</evidence>
<evidence type="ECO:0000313" key="2">
    <source>
        <dbReference type="EMBL" id="MBW0571528.1"/>
    </source>
</evidence>
<feature type="region of interest" description="Disordered" evidence="1">
    <location>
        <begin position="167"/>
        <end position="255"/>
    </location>
</feature>
<proteinExistence type="predicted"/>
<accession>A0A9Q3JZ56</accession>
<feature type="compositionally biased region" description="Polar residues" evidence="1">
    <location>
        <begin position="239"/>
        <end position="255"/>
    </location>
</feature>
<sequence>MTKGQEQKALVPAQTPNQSQVKKSGQQSRKPNPQNGRLKVQVTVTEIQKHKVTKTIDLGNAIDINGKLGTLIPPRGAGSKPLTFTHKTLTKQTVNAKAGNIPMEALIQQFQKNNTLNVVPPQKMIADALNQHNDSSGSINKTKNGFKKQITSSTTAGNGQVHQKIISQPKTNGELNKESSITPKQNAHGRPQITQSDNAKATTGNPNGKLKQNDSTSSTPKNRNNRGHPKSNRPATDKVTYSSNKTVQVSITHVP</sequence>
<protein>
    <submittedName>
        <fullName evidence="2">Uncharacterized protein</fullName>
    </submittedName>
</protein>
<feature type="compositionally biased region" description="Polar residues" evidence="1">
    <location>
        <begin position="213"/>
        <end position="222"/>
    </location>
</feature>
<feature type="region of interest" description="Disordered" evidence="1">
    <location>
        <begin position="1"/>
        <end position="37"/>
    </location>
</feature>
<dbReference type="AlphaFoldDB" id="A0A9Q3JZ56"/>
<dbReference type="EMBL" id="AVOT02088339">
    <property type="protein sequence ID" value="MBW0571528.1"/>
    <property type="molecule type" value="Genomic_DNA"/>
</dbReference>
<reference evidence="2" key="1">
    <citation type="submission" date="2021-03" db="EMBL/GenBank/DDBJ databases">
        <title>Draft genome sequence of rust myrtle Austropuccinia psidii MF-1, a brazilian biotype.</title>
        <authorList>
            <person name="Quecine M.C."/>
            <person name="Pachon D.M.R."/>
            <person name="Bonatelli M.L."/>
            <person name="Correr F.H."/>
            <person name="Franceschini L.M."/>
            <person name="Leite T.F."/>
            <person name="Margarido G.R.A."/>
            <person name="Almeida C.A."/>
            <person name="Ferrarezi J.A."/>
            <person name="Labate C.A."/>
        </authorList>
    </citation>
    <scope>NUCLEOTIDE SEQUENCE</scope>
    <source>
        <strain evidence="2">MF-1</strain>
    </source>
</reference>
<feature type="compositionally biased region" description="Polar residues" evidence="1">
    <location>
        <begin position="192"/>
        <end position="206"/>
    </location>
</feature>
<keyword evidence="3" id="KW-1185">Reference proteome</keyword>
<feature type="compositionally biased region" description="Polar residues" evidence="1">
    <location>
        <begin position="14"/>
        <end position="35"/>
    </location>
</feature>
<dbReference type="Proteomes" id="UP000765509">
    <property type="component" value="Unassembled WGS sequence"/>
</dbReference>
<organism evidence="2 3">
    <name type="scientific">Austropuccinia psidii MF-1</name>
    <dbReference type="NCBI Taxonomy" id="1389203"/>
    <lineage>
        <taxon>Eukaryota</taxon>
        <taxon>Fungi</taxon>
        <taxon>Dikarya</taxon>
        <taxon>Basidiomycota</taxon>
        <taxon>Pucciniomycotina</taxon>
        <taxon>Pucciniomycetes</taxon>
        <taxon>Pucciniales</taxon>
        <taxon>Sphaerophragmiaceae</taxon>
        <taxon>Austropuccinia</taxon>
    </lineage>
</organism>